<dbReference type="EMBL" id="JAQIZZ010000001">
    <property type="protein sequence ID" value="KAJ5556389.1"/>
    <property type="molecule type" value="Genomic_DNA"/>
</dbReference>
<evidence type="ECO:0000313" key="2">
    <source>
        <dbReference type="Proteomes" id="UP001220324"/>
    </source>
</evidence>
<reference evidence="1 2" key="1">
    <citation type="journal article" date="2023" name="IMA Fungus">
        <title>Comparative genomic study of the Penicillium genus elucidates a diverse pangenome and 15 lateral gene transfer events.</title>
        <authorList>
            <person name="Petersen C."/>
            <person name="Sorensen T."/>
            <person name="Nielsen M.R."/>
            <person name="Sondergaard T.E."/>
            <person name="Sorensen J.L."/>
            <person name="Fitzpatrick D.A."/>
            <person name="Frisvad J.C."/>
            <person name="Nielsen K.L."/>
        </authorList>
    </citation>
    <scope>NUCLEOTIDE SEQUENCE [LARGE SCALE GENOMIC DNA]</scope>
    <source>
        <strain evidence="1 2">IBT 35679</strain>
    </source>
</reference>
<comment type="caution">
    <text evidence="1">The sequence shown here is derived from an EMBL/GenBank/DDBJ whole genome shotgun (WGS) entry which is preliminary data.</text>
</comment>
<dbReference type="Proteomes" id="UP001220324">
    <property type="component" value="Unassembled WGS sequence"/>
</dbReference>
<proteinExistence type="predicted"/>
<accession>A0AAD6D5J5</accession>
<organism evidence="1 2">
    <name type="scientific">Penicillium frequentans</name>
    <dbReference type="NCBI Taxonomy" id="3151616"/>
    <lineage>
        <taxon>Eukaryota</taxon>
        <taxon>Fungi</taxon>
        <taxon>Dikarya</taxon>
        <taxon>Ascomycota</taxon>
        <taxon>Pezizomycotina</taxon>
        <taxon>Eurotiomycetes</taxon>
        <taxon>Eurotiomycetidae</taxon>
        <taxon>Eurotiales</taxon>
        <taxon>Aspergillaceae</taxon>
        <taxon>Penicillium</taxon>
    </lineage>
</organism>
<keyword evidence="2" id="KW-1185">Reference proteome</keyword>
<gene>
    <name evidence="1" type="ORF">N7494_000304</name>
</gene>
<dbReference type="AlphaFoldDB" id="A0AAD6D5J5"/>
<protein>
    <submittedName>
        <fullName evidence="1">Uncharacterized protein</fullName>
    </submittedName>
</protein>
<sequence length="249" mass="28398">MDKQSQIRRYEAVKHLYQKFGRSMPWFFSPGDLQGLGIQVLYPDVLDDGALQFDPCFFRPYPERVLQKYPLDIVQMAAEYPPKEIPPLSARPDVTSMIQMEEETGIKNEAARATYKSLMVLCGPDEWQDNARCTHRHIEAHLKCYRIGLPEGYSLFSLGSIHRTRTKGTIGDPPTIVGGNPERVDWRIHNIFEDCNESLPNPHAIITLTSDVPANNAKHCLTLHEMQAILGIMVIRTLHRPFCSHPLHP</sequence>
<evidence type="ECO:0000313" key="1">
    <source>
        <dbReference type="EMBL" id="KAJ5556389.1"/>
    </source>
</evidence>
<name>A0AAD6D5J5_9EURO</name>
<feature type="non-terminal residue" evidence="1">
    <location>
        <position position="249"/>
    </location>
</feature>